<evidence type="ECO:0000313" key="8">
    <source>
        <dbReference type="Proteomes" id="UP000018461"/>
    </source>
</evidence>
<dbReference type="GO" id="GO:0006304">
    <property type="term" value="P:DNA modification"/>
    <property type="evidence" value="ECO:0007669"/>
    <property type="project" value="InterPro"/>
</dbReference>
<dbReference type="SUPFAM" id="SSF53335">
    <property type="entry name" value="S-adenosyl-L-methionine-dependent methyltransferases"/>
    <property type="match status" value="1"/>
</dbReference>
<accession>G9WMI0</accession>
<evidence type="ECO:0000256" key="4">
    <source>
        <dbReference type="ARBA" id="ARBA00022691"/>
    </source>
</evidence>
<name>G9WMI0_9FIRM</name>
<evidence type="ECO:0000256" key="2">
    <source>
        <dbReference type="ARBA" id="ARBA00022603"/>
    </source>
</evidence>
<reference evidence="7" key="1">
    <citation type="submission" date="2011-08" db="EMBL/GenBank/DDBJ databases">
        <authorList>
            <consortium name="The Broad Institute Genome Sequencing Platform"/>
            <person name="Earl A."/>
            <person name="Ward D."/>
            <person name="Feldgarden M."/>
            <person name="Gevers D."/>
            <person name="Sizova M."/>
            <person name="Hazen A."/>
            <person name="Epstein S."/>
            <person name="Young S.K."/>
            <person name="Zeng Q."/>
            <person name="Gargeya S."/>
            <person name="Fitzgerald M."/>
            <person name="Haas B."/>
            <person name="Abouelleil A."/>
            <person name="Alvarado L."/>
            <person name="Arachchi H.M."/>
            <person name="Berlin A."/>
            <person name="Brown A."/>
            <person name="Chapman S.B."/>
            <person name="Chen Z."/>
            <person name="Dunbar C."/>
            <person name="Freedman E."/>
            <person name="Gearin G."/>
            <person name="Gellesch M."/>
            <person name="Goldberg J."/>
            <person name="Griggs A."/>
            <person name="Gujja S."/>
            <person name="Heiman D."/>
            <person name="Howarth C."/>
            <person name="Larson L."/>
            <person name="Lui A."/>
            <person name="MacDonald P.J.P."/>
            <person name="Montmayeur A."/>
            <person name="Murphy C."/>
            <person name="Neiman D."/>
            <person name="Pearson M."/>
            <person name="Priest M."/>
            <person name="Roberts A."/>
            <person name="Saif S."/>
            <person name="Shea T."/>
            <person name="Shenoy N."/>
            <person name="Sisk P."/>
            <person name="Stolte C."/>
            <person name="Sykes S."/>
            <person name="Wortman J."/>
            <person name="Nusbaum C."/>
            <person name="Birren B."/>
        </authorList>
    </citation>
    <scope>NUCLEOTIDE SEQUENCE</scope>
    <source>
        <strain evidence="7">ACB1</strain>
    </source>
</reference>
<evidence type="ECO:0000313" key="7">
    <source>
        <dbReference type="EMBL" id="EHL11733.1"/>
    </source>
</evidence>
<dbReference type="GO" id="GO:0009007">
    <property type="term" value="F:site-specific DNA-methyltransferase (adenine-specific) activity"/>
    <property type="evidence" value="ECO:0007669"/>
    <property type="project" value="UniProtKB-EC"/>
</dbReference>
<dbReference type="Proteomes" id="UP000018461">
    <property type="component" value="Unassembled WGS sequence"/>
</dbReference>
<keyword evidence="3" id="KW-0808">Transferase</keyword>
<reference evidence="7" key="2">
    <citation type="submission" date="2013-03" db="EMBL/GenBank/DDBJ databases">
        <title>The Genome Sequence of Oribacterium sp. ACB1.</title>
        <authorList>
            <consortium name="The Broad Institute Genomics Platform"/>
            <consortium name="The Broad Institute Genome Sequencing Center for Infectious Disease"/>
            <person name="Earl A."/>
            <person name="Ward D."/>
            <person name="Feldgarden M."/>
            <person name="Gevers D."/>
            <person name="Sizova M."/>
            <person name="Hazen A."/>
            <person name="Epstein S."/>
            <person name="Walker B."/>
            <person name="Young S."/>
            <person name="Zeng Q."/>
            <person name="Gargeya S."/>
            <person name="Fitzgerald M."/>
            <person name="Haas B."/>
            <person name="Abouelleil A."/>
            <person name="Allen A.W."/>
            <person name="Alvarado L."/>
            <person name="Arachchi H.M."/>
            <person name="Berlin A.M."/>
            <person name="Chapman S.B."/>
            <person name="Gainer-Dewar J."/>
            <person name="Goldberg J."/>
            <person name="Griggs A."/>
            <person name="Gujja S."/>
            <person name="Hansen M."/>
            <person name="Howarth C."/>
            <person name="Imamovic A."/>
            <person name="Ireland A."/>
            <person name="Larimer J."/>
            <person name="McCowan C."/>
            <person name="Murphy C."/>
            <person name="Pearson M."/>
            <person name="Poon T.W."/>
            <person name="Priest M."/>
            <person name="Roberts A."/>
            <person name="Saif S."/>
            <person name="Shea T."/>
            <person name="Sisk P."/>
            <person name="Sykes S."/>
            <person name="Wortman J."/>
            <person name="Nusbaum C."/>
            <person name="Birren B."/>
        </authorList>
    </citation>
    <scope>NUCLEOTIDE SEQUENCE [LARGE SCALE GENOMIC DNA]</scope>
    <source>
        <strain evidence="7">ACB1</strain>
    </source>
</reference>
<dbReference type="Gene3D" id="3.40.50.150">
    <property type="entry name" value="Vaccinia Virus protein VP39"/>
    <property type="match status" value="1"/>
</dbReference>
<dbReference type="HOGENOM" id="CLU_007510_1_0_9"/>
<evidence type="ECO:0000256" key="3">
    <source>
        <dbReference type="ARBA" id="ARBA00022679"/>
    </source>
</evidence>
<keyword evidence="2" id="KW-0489">Methyltransferase</keyword>
<dbReference type="InterPro" id="IPR050953">
    <property type="entry name" value="N4_N6_ade-DNA_methylase"/>
</dbReference>
<dbReference type="NCBIfam" id="NF033452">
    <property type="entry name" value="BREX_1_MTaseX"/>
    <property type="match status" value="1"/>
</dbReference>
<dbReference type="RefSeq" id="WP_009534425.1">
    <property type="nucleotide sequence ID" value="NZ_KE148312.1"/>
</dbReference>
<evidence type="ECO:0000256" key="5">
    <source>
        <dbReference type="ARBA" id="ARBA00047942"/>
    </source>
</evidence>
<evidence type="ECO:0000259" key="6">
    <source>
        <dbReference type="Pfam" id="PF07669"/>
    </source>
</evidence>
<dbReference type="GO" id="GO:0032259">
    <property type="term" value="P:methylation"/>
    <property type="evidence" value="ECO:0007669"/>
    <property type="project" value="UniProtKB-KW"/>
</dbReference>
<comment type="caution">
    <text evidence="7">The sequence shown here is derived from an EMBL/GenBank/DDBJ whole genome shotgun (WGS) entry which is preliminary data.</text>
</comment>
<comment type="catalytic activity">
    <reaction evidence="5">
        <text>a 2'-deoxyadenosine in DNA + S-adenosyl-L-methionine = an N(6)-methyl-2'-deoxyadenosine in DNA + S-adenosyl-L-homocysteine + H(+)</text>
        <dbReference type="Rhea" id="RHEA:15197"/>
        <dbReference type="Rhea" id="RHEA-COMP:12418"/>
        <dbReference type="Rhea" id="RHEA-COMP:12419"/>
        <dbReference type="ChEBI" id="CHEBI:15378"/>
        <dbReference type="ChEBI" id="CHEBI:57856"/>
        <dbReference type="ChEBI" id="CHEBI:59789"/>
        <dbReference type="ChEBI" id="CHEBI:90615"/>
        <dbReference type="ChEBI" id="CHEBI:90616"/>
        <dbReference type="EC" id="2.1.1.72"/>
    </reaction>
</comment>
<dbReference type="Pfam" id="PF07669">
    <property type="entry name" value="Eco57I"/>
    <property type="match status" value="1"/>
</dbReference>
<keyword evidence="8" id="KW-1185">Reference proteome</keyword>
<dbReference type="STRING" id="796943.HMPREF9625_00563"/>
<evidence type="ECO:0000256" key="1">
    <source>
        <dbReference type="ARBA" id="ARBA00011900"/>
    </source>
</evidence>
<dbReference type="EMBL" id="AFZC02000003">
    <property type="protein sequence ID" value="EHL11733.1"/>
    <property type="molecule type" value="Genomic_DNA"/>
</dbReference>
<dbReference type="InterPro" id="IPR029063">
    <property type="entry name" value="SAM-dependent_MTases_sf"/>
</dbReference>
<dbReference type="InterPro" id="IPR047939">
    <property type="entry name" value="BREX_1_PglX"/>
</dbReference>
<dbReference type="PANTHER" id="PTHR33841:SF1">
    <property type="entry name" value="DNA METHYLTRANSFERASE A"/>
    <property type="match status" value="1"/>
</dbReference>
<organism evidence="7 8">
    <name type="scientific">Oribacterium parvum ACB1</name>
    <dbReference type="NCBI Taxonomy" id="796943"/>
    <lineage>
        <taxon>Bacteria</taxon>
        <taxon>Bacillati</taxon>
        <taxon>Bacillota</taxon>
        <taxon>Clostridia</taxon>
        <taxon>Lachnospirales</taxon>
        <taxon>Lachnospiraceae</taxon>
        <taxon>Oribacterium</taxon>
    </lineage>
</organism>
<feature type="domain" description="Type II methyltransferase M.TaqI-like" evidence="6">
    <location>
        <begin position="366"/>
        <end position="587"/>
    </location>
</feature>
<keyword evidence="4" id="KW-0949">S-adenosyl-L-methionine</keyword>
<dbReference type="EC" id="2.1.1.72" evidence="1"/>
<dbReference type="PATRIC" id="fig|796943.3.peg.961"/>
<dbReference type="PANTHER" id="PTHR33841">
    <property type="entry name" value="DNA METHYLTRANSFERASE YEEA-RELATED"/>
    <property type="match status" value="1"/>
</dbReference>
<sequence length="1216" mass="140245">MNKTAIKNFAIWARNKLIADISYRAGLMGITAEGIQKALPQSTRTTEFYDIGTAEPYSISGTEVKQREKLAELIRKKEKETNYKTAYKYVLEEVAYTWFNRLIAVRFMEVNDYLPSHIRVLSSDSGKTEPDLVTNPFDAGLSFTQAEQQEIIRLKQENKTDEAFRLLFIKQCNALNEILPALFEKTSDYTELLLNLSVVDRDSVLWHLVHDIPETYFDVNRGGQVEIIGWLYQYYNTEPKNEAFSKKGKISKEEVPAVTQLFTPDWIVRYMVENSLGRLWVEGHPNDELKAGWKYYLEEAEQESEVQAQLAEIRKEYAKLNPEDIKVIDPCMGSGHILVYAFDVLMQIYESAGYGQRDAAESILENNLYGLDIDDRAFQLAYFAIMMKARQYNRRILNREHKPNVYSIQESKGIDRNQLKFFGAGFREIEKKRAIEQMNGLLDTFKDAKEYGSILTVDQYDWELLDRFVSNIEVVGQMSMDTVGLDDTAEEVKQLIAQGKVLAQKYHVTITNPPYMGNNGMSVKLTDYLRKVYPNSKSDLYSVFIECCGYTTLKHGFRAMITQHGWMFLSSFEKLRLSVENADIICMSHLGARAFDEISGEVVQTTSFITRNSTYSGYKGTYVRLLTSTSESGKEQLFLSGNSRFYSGRECFDMIPGEPIAYWFSERLLRVFKNQALSDVAKPRQGLATGDNDTFLRLWTEVNIRRIGFGYQSRSDAKRSGAKWFPCNKGGSYRKWYGNNDYIVNWENDGFEIRNNYDKNGKLKSRPQNVDFYFREGITWSTIASGNLAMRYSPVGHMFETKGSVCFPNNKSQLLYLLGLTNTPIVSTILSVLSPTLDFHEGPLGKVPVIINGDYFKSVSERVNECIEVAKADWDSFETSWDFESHPLTKQVLSHSHWNAESVTVESCFRAWSDECDRRFEELKANEEELNRIFIDIYGLQDELTPEVEDKDVTVRRADLQRDIKSLLSYAVGCMFGRYSLDTAGLAYAGGTWDEQKYEKFKPDGDNVIPITDEEYLEDDIVSRLCEFLKVVYGEEKLEDNLDFIAKALGNKGDSSREIIRNYFLNDFIKDHCQTYSVTGSGKRPIYWLFDSGKNNGFKALIYLHRYNADTIGNLRIDYLHRMQRIYESEMSRMQDIIDHSTNAREVVQATKRREKLTKQLKECREYDEKLAHLALSRIELDLDDGVKKNYRKIQTANDEKFYEVLADSKNIMSKE</sequence>
<protein>
    <recommendedName>
        <fullName evidence="1">site-specific DNA-methyltransferase (adenine-specific)</fullName>
        <ecNumber evidence="1">2.1.1.72</ecNumber>
    </recommendedName>
</protein>
<dbReference type="AlphaFoldDB" id="G9WMI0"/>
<gene>
    <name evidence="7" type="ORF">HMPREF9625_00563</name>
</gene>
<proteinExistence type="predicted"/>
<dbReference type="InterPro" id="IPR011639">
    <property type="entry name" value="MethylTrfase_TaqI-like_dom"/>
</dbReference>
<dbReference type="PRINTS" id="PR00507">
    <property type="entry name" value="N12N6MTFRASE"/>
</dbReference>